<dbReference type="OrthoDB" id="8678477at2"/>
<dbReference type="Gene3D" id="3.40.190.10">
    <property type="entry name" value="Periplasmic binding protein-like II"/>
    <property type="match status" value="1"/>
</dbReference>
<organism evidence="3 4">
    <name type="scientific">Pollutimonas bauzanensis</name>
    <dbReference type="NCBI Taxonomy" id="658167"/>
    <lineage>
        <taxon>Bacteria</taxon>
        <taxon>Pseudomonadati</taxon>
        <taxon>Pseudomonadota</taxon>
        <taxon>Betaproteobacteria</taxon>
        <taxon>Burkholderiales</taxon>
        <taxon>Alcaligenaceae</taxon>
        <taxon>Pollutimonas</taxon>
    </lineage>
</organism>
<dbReference type="InterPro" id="IPR042100">
    <property type="entry name" value="Bug_dom1"/>
</dbReference>
<dbReference type="PANTHER" id="PTHR42928">
    <property type="entry name" value="TRICARBOXYLATE-BINDING PROTEIN"/>
    <property type="match status" value="1"/>
</dbReference>
<dbReference type="Pfam" id="PF03401">
    <property type="entry name" value="TctC"/>
    <property type="match status" value="1"/>
</dbReference>
<gene>
    <name evidence="3" type="ORF">SAMN04488135_11356</name>
</gene>
<feature type="signal peptide" evidence="2">
    <location>
        <begin position="1"/>
        <end position="22"/>
    </location>
</feature>
<feature type="chain" id="PRO_5013246089" evidence="2">
    <location>
        <begin position="23"/>
        <end position="324"/>
    </location>
</feature>
<sequence>MKKYLKAFALLAMITAAMPGHADSADYPARPIRLIVPYPAGGITDIVGRTIAERISATLAQPVIVENRAGAGGSIGAAMAAGSAPDGYTLFLGTSATNGTNPSTYANLKYRPATDFSPIALIASAPLMIIVHPSLPAKTLPEFIEYLKANPKKVTYATTGTGGSVHLTTEQFAMMTGTEMVHVPYKGSTPALTDLMGGHIQVMFDNVPSAAPLARSGKVRALAVTGAKRSALAPEIPTVSETAVPGFDSSSWIAIYAPAGVPAGIAAKLNAAVNKGLQNPALLETFNKAGLEARGGTPADLAAHQAMEIEKWAHVVKSIGYEPQ</sequence>
<evidence type="ECO:0000313" key="4">
    <source>
        <dbReference type="Proteomes" id="UP000184226"/>
    </source>
</evidence>
<dbReference type="RefSeq" id="WP_073106776.1">
    <property type="nucleotide sequence ID" value="NZ_FQXE01000013.1"/>
</dbReference>
<keyword evidence="4" id="KW-1185">Reference proteome</keyword>
<dbReference type="Proteomes" id="UP000184226">
    <property type="component" value="Unassembled WGS sequence"/>
</dbReference>
<dbReference type="AlphaFoldDB" id="A0A1M5Z9J1"/>
<accession>A0A1M5Z9J1</accession>
<proteinExistence type="inferred from homology"/>
<name>A0A1M5Z9J1_9BURK</name>
<dbReference type="Gene3D" id="3.40.190.150">
    <property type="entry name" value="Bordetella uptake gene, domain 1"/>
    <property type="match status" value="1"/>
</dbReference>
<dbReference type="SUPFAM" id="SSF53850">
    <property type="entry name" value="Periplasmic binding protein-like II"/>
    <property type="match status" value="1"/>
</dbReference>
<dbReference type="STRING" id="658167.SAMN04488135_11356"/>
<dbReference type="InterPro" id="IPR005064">
    <property type="entry name" value="BUG"/>
</dbReference>
<dbReference type="CDD" id="cd13578">
    <property type="entry name" value="PBP2_Bug27"/>
    <property type="match status" value="1"/>
</dbReference>
<evidence type="ECO:0000256" key="2">
    <source>
        <dbReference type="SAM" id="SignalP"/>
    </source>
</evidence>
<comment type="similarity">
    <text evidence="1">Belongs to the UPF0065 (bug) family.</text>
</comment>
<dbReference type="PIRSF" id="PIRSF017082">
    <property type="entry name" value="YflP"/>
    <property type="match status" value="1"/>
</dbReference>
<evidence type="ECO:0000313" key="3">
    <source>
        <dbReference type="EMBL" id="SHI20897.1"/>
    </source>
</evidence>
<dbReference type="PANTHER" id="PTHR42928:SF5">
    <property type="entry name" value="BLR1237 PROTEIN"/>
    <property type="match status" value="1"/>
</dbReference>
<dbReference type="EMBL" id="FQXE01000013">
    <property type="protein sequence ID" value="SHI20897.1"/>
    <property type="molecule type" value="Genomic_DNA"/>
</dbReference>
<keyword evidence="3" id="KW-0675">Receptor</keyword>
<reference evidence="3 4" key="1">
    <citation type="submission" date="2016-11" db="EMBL/GenBank/DDBJ databases">
        <authorList>
            <person name="Jaros S."/>
            <person name="Januszkiewicz K."/>
            <person name="Wedrychowicz H."/>
        </authorList>
    </citation>
    <scope>NUCLEOTIDE SEQUENCE [LARGE SCALE GENOMIC DNA]</scope>
    <source>
        <strain evidence="3 4">CGMCC 1.10190</strain>
    </source>
</reference>
<keyword evidence="2" id="KW-0732">Signal</keyword>
<evidence type="ECO:0000256" key="1">
    <source>
        <dbReference type="ARBA" id="ARBA00006987"/>
    </source>
</evidence>
<protein>
    <submittedName>
        <fullName evidence="3">Tripartite-type tricarboxylate transporter, receptor component TctC</fullName>
    </submittedName>
</protein>